<keyword evidence="1" id="KW-0472">Membrane</keyword>
<comment type="caution">
    <text evidence="2">The sequence shown here is derived from an EMBL/GenBank/DDBJ whole genome shotgun (WGS) entry which is preliminary data.</text>
</comment>
<gene>
    <name evidence="2" type="ORF">H9647_03610</name>
</gene>
<name>A0ABR8SUT2_9BACL</name>
<evidence type="ECO:0000313" key="3">
    <source>
        <dbReference type="Proteomes" id="UP000608071"/>
    </source>
</evidence>
<evidence type="ECO:0000313" key="2">
    <source>
        <dbReference type="EMBL" id="MBD7967140.1"/>
    </source>
</evidence>
<proteinExistence type="predicted"/>
<organism evidence="2 3">
    <name type="scientific">Paenibacillus gallinarum</name>
    <dbReference type="NCBI Taxonomy" id="2762232"/>
    <lineage>
        <taxon>Bacteria</taxon>
        <taxon>Bacillati</taxon>
        <taxon>Bacillota</taxon>
        <taxon>Bacilli</taxon>
        <taxon>Bacillales</taxon>
        <taxon>Paenibacillaceae</taxon>
        <taxon>Paenibacillus</taxon>
    </lineage>
</organism>
<reference evidence="2 3" key="1">
    <citation type="submission" date="2020-08" db="EMBL/GenBank/DDBJ databases">
        <title>A Genomic Blueprint of the Chicken Gut Microbiome.</title>
        <authorList>
            <person name="Gilroy R."/>
            <person name="Ravi A."/>
            <person name="Getino M."/>
            <person name="Pursley I."/>
            <person name="Horton D.L."/>
            <person name="Alikhan N.-F."/>
            <person name="Baker D."/>
            <person name="Gharbi K."/>
            <person name="Hall N."/>
            <person name="Watson M."/>
            <person name="Adriaenssens E.M."/>
            <person name="Foster-Nyarko E."/>
            <person name="Jarju S."/>
            <person name="Secka A."/>
            <person name="Antonio M."/>
            <person name="Oren A."/>
            <person name="Chaudhuri R."/>
            <person name="La Ragione R.M."/>
            <person name="Hildebrand F."/>
            <person name="Pallen M.J."/>
        </authorList>
    </citation>
    <scope>NUCLEOTIDE SEQUENCE [LARGE SCALE GENOMIC DNA]</scope>
    <source>
        <strain evidence="2 3">Sa2BVA9</strain>
    </source>
</reference>
<feature type="transmembrane region" description="Helical" evidence="1">
    <location>
        <begin position="45"/>
        <end position="65"/>
    </location>
</feature>
<keyword evidence="3" id="KW-1185">Reference proteome</keyword>
<sequence length="66" mass="7410">MPTTVYRIIGLLLGLAVPFVFLWLKISFLLLFLLIVYAEHHKVKVPLSGTYFIAGMLIGSIITFVT</sequence>
<accession>A0ABR8SUT2</accession>
<feature type="transmembrane region" description="Helical" evidence="1">
    <location>
        <begin position="6"/>
        <end position="38"/>
    </location>
</feature>
<dbReference type="Proteomes" id="UP000608071">
    <property type="component" value="Unassembled WGS sequence"/>
</dbReference>
<protein>
    <submittedName>
        <fullName evidence="2">Uncharacterized protein</fullName>
    </submittedName>
</protein>
<evidence type="ECO:0000256" key="1">
    <source>
        <dbReference type="SAM" id="Phobius"/>
    </source>
</evidence>
<dbReference type="RefSeq" id="WP_191798241.1">
    <property type="nucleotide sequence ID" value="NZ_JACSQL010000001.1"/>
</dbReference>
<keyword evidence="1" id="KW-0812">Transmembrane</keyword>
<keyword evidence="1" id="KW-1133">Transmembrane helix</keyword>
<dbReference type="EMBL" id="JACSQL010000001">
    <property type="protein sequence ID" value="MBD7967140.1"/>
    <property type="molecule type" value="Genomic_DNA"/>
</dbReference>